<accession>A0A7S1Q117</accession>
<dbReference type="PANTHER" id="PTHR11592">
    <property type="entry name" value="GLUTATHIONE PEROXIDASE"/>
    <property type="match status" value="1"/>
</dbReference>
<comment type="similarity">
    <text evidence="1">Belongs to the glutathione peroxidase family.</text>
</comment>
<keyword evidence="4" id="KW-0472">Membrane</keyword>
<gene>
    <name evidence="5" type="ORF">ACAT0790_LOCUS12675</name>
</gene>
<dbReference type="PROSITE" id="PS51355">
    <property type="entry name" value="GLUTATHIONE_PEROXID_3"/>
    <property type="match status" value="1"/>
</dbReference>
<evidence type="ECO:0000313" key="5">
    <source>
        <dbReference type="EMBL" id="CAD9111522.1"/>
    </source>
</evidence>
<dbReference type="AlphaFoldDB" id="A0A7S1Q117"/>
<evidence type="ECO:0008006" key="6">
    <source>
        <dbReference type="Google" id="ProtNLM"/>
    </source>
</evidence>
<dbReference type="Gene3D" id="3.40.30.10">
    <property type="entry name" value="Glutaredoxin"/>
    <property type="match status" value="1"/>
</dbReference>
<reference evidence="5" key="1">
    <citation type="submission" date="2021-01" db="EMBL/GenBank/DDBJ databases">
        <authorList>
            <person name="Corre E."/>
            <person name="Pelletier E."/>
            <person name="Niang G."/>
            <person name="Scheremetjew M."/>
            <person name="Finn R."/>
            <person name="Kale V."/>
            <person name="Holt S."/>
            <person name="Cochrane G."/>
            <person name="Meng A."/>
            <person name="Brown T."/>
            <person name="Cohen L."/>
        </authorList>
    </citation>
    <scope>NUCLEOTIDE SEQUENCE</scope>
    <source>
        <strain evidence="5">OF101</strain>
    </source>
</reference>
<evidence type="ECO:0000256" key="4">
    <source>
        <dbReference type="SAM" id="Phobius"/>
    </source>
</evidence>
<feature type="transmembrane region" description="Helical" evidence="4">
    <location>
        <begin position="158"/>
        <end position="177"/>
    </location>
</feature>
<dbReference type="SUPFAM" id="SSF52833">
    <property type="entry name" value="Thioredoxin-like"/>
    <property type="match status" value="1"/>
</dbReference>
<sequence length="204" mass="21632">MLKRLQTRYADEPVRFLLVPCNQFGGQEPAANEAVKAFAEKSVHLGKGSNVVMLAKSNLNGVKCTYAGADACSPQSTECCPANDAVYDYLLANTPPGTIAWNFDKIVTGTDGKPFSGEVIMHGGDIDEALSAVIGTLLVSWRATATKLVAAPPAMARLFAAQLAFVAMCAMAALLVWRAVGTRAWAASQCHEQADAEGYYVAVE</sequence>
<organism evidence="5">
    <name type="scientific">Alexandrium catenella</name>
    <name type="common">Red tide dinoflagellate</name>
    <name type="synonym">Gonyaulax catenella</name>
    <dbReference type="NCBI Taxonomy" id="2925"/>
    <lineage>
        <taxon>Eukaryota</taxon>
        <taxon>Sar</taxon>
        <taxon>Alveolata</taxon>
        <taxon>Dinophyceae</taxon>
        <taxon>Gonyaulacales</taxon>
        <taxon>Pyrocystaceae</taxon>
        <taxon>Alexandrium</taxon>
    </lineage>
</organism>
<protein>
    <recommendedName>
        <fullName evidence="6">Glutathione peroxidase</fullName>
    </recommendedName>
</protein>
<keyword evidence="2" id="KW-0575">Peroxidase</keyword>
<dbReference type="InterPro" id="IPR000889">
    <property type="entry name" value="Glutathione_peroxidase"/>
</dbReference>
<evidence type="ECO:0000256" key="3">
    <source>
        <dbReference type="ARBA" id="ARBA00023002"/>
    </source>
</evidence>
<dbReference type="Pfam" id="PF00255">
    <property type="entry name" value="GSHPx"/>
    <property type="match status" value="1"/>
</dbReference>
<name>A0A7S1Q117_ALECA</name>
<dbReference type="InterPro" id="IPR036249">
    <property type="entry name" value="Thioredoxin-like_sf"/>
</dbReference>
<dbReference type="GO" id="GO:0004601">
    <property type="term" value="F:peroxidase activity"/>
    <property type="evidence" value="ECO:0007669"/>
    <property type="project" value="UniProtKB-KW"/>
</dbReference>
<keyword evidence="3" id="KW-0560">Oxidoreductase</keyword>
<dbReference type="PANTHER" id="PTHR11592:SF78">
    <property type="entry name" value="GLUTATHIONE PEROXIDASE"/>
    <property type="match status" value="1"/>
</dbReference>
<keyword evidence="4" id="KW-0812">Transmembrane</keyword>
<keyword evidence="4" id="KW-1133">Transmembrane helix</keyword>
<dbReference type="EMBL" id="HBGE01021018">
    <property type="protein sequence ID" value="CAD9111522.1"/>
    <property type="molecule type" value="Transcribed_RNA"/>
</dbReference>
<dbReference type="GO" id="GO:0006979">
    <property type="term" value="P:response to oxidative stress"/>
    <property type="evidence" value="ECO:0007669"/>
    <property type="project" value="InterPro"/>
</dbReference>
<evidence type="ECO:0000256" key="1">
    <source>
        <dbReference type="ARBA" id="ARBA00006926"/>
    </source>
</evidence>
<proteinExistence type="inferred from homology"/>
<evidence type="ECO:0000256" key="2">
    <source>
        <dbReference type="ARBA" id="ARBA00022559"/>
    </source>
</evidence>